<dbReference type="Pfam" id="PF05194">
    <property type="entry name" value="UreE_C"/>
    <property type="match status" value="1"/>
</dbReference>
<dbReference type="GO" id="GO:0006457">
    <property type="term" value="P:protein folding"/>
    <property type="evidence" value="ECO:0007669"/>
    <property type="project" value="InterPro"/>
</dbReference>
<dbReference type="SUPFAM" id="SSF69287">
    <property type="entry name" value="Urease metallochaperone UreE, N-terminal domain"/>
    <property type="match status" value="1"/>
</dbReference>
<dbReference type="Pfam" id="PF02814">
    <property type="entry name" value="UreE_N"/>
    <property type="match status" value="1"/>
</dbReference>
<dbReference type="InterPro" id="IPR036118">
    <property type="entry name" value="UreE_N_sf"/>
</dbReference>
<dbReference type="GO" id="GO:0065003">
    <property type="term" value="P:protein-containing complex assembly"/>
    <property type="evidence" value="ECO:0007669"/>
    <property type="project" value="InterPro"/>
</dbReference>
<evidence type="ECO:0000256" key="5">
    <source>
        <dbReference type="SAM" id="MobiDB-lite"/>
    </source>
</evidence>
<sequence>MERIDGVVGNVHADDELARLRDEHDAAGTLERVVIDANNRRRSRFRATTDAGTDVGVIVDKAAVSAGDVLSVEDDRLIVVAFEPLDALALTLPEATDERLEAAVELGHRIGNQHWDLAVEDGVVYVPLEADRHIVERVVADVVPGTEIQERTVEADLFVTDLELEGSGSGSHGGDHEHSHGRGEHDHEHSHAADDGHDHSHEEHSHSHPHSHEEHSYDHTDHGREHDHEH</sequence>
<evidence type="ECO:0000313" key="8">
    <source>
        <dbReference type="Proteomes" id="UP000434101"/>
    </source>
</evidence>
<evidence type="ECO:0000256" key="4">
    <source>
        <dbReference type="ARBA" id="ARBA00023186"/>
    </source>
</evidence>
<name>A0A6B0VLA4_9EURY</name>
<dbReference type="InterPro" id="IPR012406">
    <property type="entry name" value="UreE"/>
</dbReference>
<keyword evidence="2" id="KW-0963">Cytoplasm</keyword>
<evidence type="ECO:0000256" key="1">
    <source>
        <dbReference type="ARBA" id="ARBA00004496"/>
    </source>
</evidence>
<evidence type="ECO:0000256" key="2">
    <source>
        <dbReference type="ARBA" id="ARBA00022490"/>
    </source>
</evidence>
<feature type="domain" description="UreE urease accessory N-terminal" evidence="6">
    <location>
        <begin position="13"/>
        <end position="78"/>
    </location>
</feature>
<dbReference type="Gene3D" id="2.60.260.20">
    <property type="entry name" value="Urease metallochaperone UreE, N-terminal domain"/>
    <property type="match status" value="1"/>
</dbReference>
<evidence type="ECO:0000313" key="7">
    <source>
        <dbReference type="EMBL" id="MXV62318.1"/>
    </source>
</evidence>
<keyword evidence="8" id="KW-1185">Reference proteome</keyword>
<dbReference type="GO" id="GO:0016151">
    <property type="term" value="F:nickel cation binding"/>
    <property type="evidence" value="ECO:0007669"/>
    <property type="project" value="InterPro"/>
</dbReference>
<dbReference type="NCBIfam" id="NF009752">
    <property type="entry name" value="PRK13261.1-2"/>
    <property type="match status" value="1"/>
</dbReference>
<dbReference type="Proteomes" id="UP000434101">
    <property type="component" value="Unassembled WGS sequence"/>
</dbReference>
<dbReference type="HAMAP" id="MF_00822">
    <property type="entry name" value="UreE"/>
    <property type="match status" value="1"/>
</dbReference>
<dbReference type="OrthoDB" id="241983at2157"/>
<comment type="subcellular location">
    <subcellularLocation>
        <location evidence="1">Cytoplasm</location>
    </subcellularLocation>
</comment>
<feature type="compositionally biased region" description="Basic and acidic residues" evidence="5">
    <location>
        <begin position="173"/>
        <end position="230"/>
    </location>
</feature>
<dbReference type="GO" id="GO:0019627">
    <property type="term" value="P:urea metabolic process"/>
    <property type="evidence" value="ECO:0007669"/>
    <property type="project" value="InterPro"/>
</dbReference>
<comment type="caution">
    <text evidence="7">The sequence shown here is derived from an EMBL/GenBank/DDBJ whole genome shotgun (WGS) entry which is preliminary data.</text>
</comment>
<gene>
    <name evidence="7" type="primary">ureE</name>
    <name evidence="7" type="ORF">GS429_09640</name>
</gene>
<feature type="region of interest" description="Disordered" evidence="5">
    <location>
        <begin position="164"/>
        <end position="230"/>
    </location>
</feature>
<dbReference type="SMART" id="SM00988">
    <property type="entry name" value="UreE_N"/>
    <property type="match status" value="1"/>
</dbReference>
<organism evidence="7 8">
    <name type="scientific">Natronorubrum halalkaliphilum</name>
    <dbReference type="NCBI Taxonomy" id="2691917"/>
    <lineage>
        <taxon>Archaea</taxon>
        <taxon>Methanobacteriati</taxon>
        <taxon>Methanobacteriota</taxon>
        <taxon>Stenosarchaea group</taxon>
        <taxon>Halobacteria</taxon>
        <taxon>Halobacteriales</taxon>
        <taxon>Natrialbaceae</taxon>
        <taxon>Natronorubrum</taxon>
    </lineage>
</organism>
<dbReference type="InterPro" id="IPR004029">
    <property type="entry name" value="UreE_N"/>
</dbReference>
<proteinExistence type="inferred from homology"/>
<protein>
    <submittedName>
        <fullName evidence="7">Urease accessory protein UreE</fullName>
    </submittedName>
</protein>
<keyword evidence="3" id="KW-0533">Nickel</keyword>
<reference evidence="7 8" key="1">
    <citation type="submission" date="2020-01" db="EMBL/GenBank/DDBJ databases">
        <title>Natronorubrum sp. JWXQ-INN 674 isolated from Inner Mongolia Autonomous Region of China.</title>
        <authorList>
            <person name="Xue Q."/>
        </authorList>
    </citation>
    <scope>NUCLEOTIDE SEQUENCE [LARGE SCALE GENOMIC DNA]</scope>
    <source>
        <strain evidence="7 8">JWXQ-INN-674</strain>
    </source>
</reference>
<dbReference type="EMBL" id="WUYX01000029">
    <property type="protein sequence ID" value="MXV62318.1"/>
    <property type="molecule type" value="Genomic_DNA"/>
</dbReference>
<evidence type="ECO:0000256" key="3">
    <source>
        <dbReference type="ARBA" id="ARBA00022596"/>
    </source>
</evidence>
<dbReference type="InterPro" id="IPR007864">
    <property type="entry name" value="UreE_C_dom"/>
</dbReference>
<dbReference type="GO" id="GO:0005737">
    <property type="term" value="C:cytoplasm"/>
    <property type="evidence" value="ECO:0007669"/>
    <property type="project" value="UniProtKB-SubCell"/>
</dbReference>
<keyword evidence="4" id="KW-0143">Chaperone</keyword>
<evidence type="ECO:0000259" key="6">
    <source>
        <dbReference type="SMART" id="SM00988"/>
    </source>
</evidence>
<accession>A0A6B0VLA4</accession>
<dbReference type="AlphaFoldDB" id="A0A6B0VLA4"/>
<dbReference type="RefSeq" id="WP_160065182.1">
    <property type="nucleotide sequence ID" value="NZ_WUYX01000029.1"/>
</dbReference>